<evidence type="ECO:0000313" key="3">
    <source>
        <dbReference type="WBParaSite" id="GPUH_0001083401-mRNA-1"/>
    </source>
</evidence>
<dbReference type="GO" id="GO:0005829">
    <property type="term" value="C:cytosol"/>
    <property type="evidence" value="ECO:0007669"/>
    <property type="project" value="TreeGrafter"/>
</dbReference>
<proteinExistence type="predicted"/>
<dbReference type="PANTHER" id="PTHR14932:SF1">
    <property type="entry name" value="RAB-LIKE PROTEIN 6"/>
    <property type="match status" value="1"/>
</dbReference>
<keyword evidence="2" id="KW-1185">Reference proteome</keyword>
<accession>A0A183DQ30</accession>
<gene>
    <name evidence="1" type="ORF">GPUH_LOCUS10821</name>
</gene>
<evidence type="ECO:0000313" key="1">
    <source>
        <dbReference type="EMBL" id="VDN17957.1"/>
    </source>
</evidence>
<dbReference type="OrthoDB" id="207081at2759"/>
<dbReference type="PANTHER" id="PTHR14932">
    <property type="entry name" value="RAS GTPASE-RELATED"/>
    <property type="match status" value="1"/>
</dbReference>
<dbReference type="SUPFAM" id="SSF52540">
    <property type="entry name" value="P-loop containing nucleoside triphosphate hydrolases"/>
    <property type="match status" value="1"/>
</dbReference>
<dbReference type="InterPro" id="IPR027417">
    <property type="entry name" value="P-loop_NTPase"/>
</dbReference>
<sequence length="71" mass="8471">MYDEMTVRPPAYLIFLIKASVELRTWDYVVRELDNIPSNIPVLVIGNRRDMGHHRQVSEDVCRSFVEMYER</sequence>
<dbReference type="WBParaSite" id="GPUH_0001083401-mRNA-1">
    <property type="protein sequence ID" value="GPUH_0001083401-mRNA-1"/>
    <property type="gene ID" value="GPUH_0001083401"/>
</dbReference>
<protein>
    <submittedName>
        <fullName evidence="3">Ras family protein</fullName>
    </submittedName>
</protein>
<dbReference type="Proteomes" id="UP000271098">
    <property type="component" value="Unassembled WGS sequence"/>
</dbReference>
<dbReference type="EMBL" id="UYRT01078174">
    <property type="protein sequence ID" value="VDN17957.1"/>
    <property type="molecule type" value="Genomic_DNA"/>
</dbReference>
<name>A0A183DQ30_9BILA</name>
<organism evidence="3">
    <name type="scientific">Gongylonema pulchrum</name>
    <dbReference type="NCBI Taxonomy" id="637853"/>
    <lineage>
        <taxon>Eukaryota</taxon>
        <taxon>Metazoa</taxon>
        <taxon>Ecdysozoa</taxon>
        <taxon>Nematoda</taxon>
        <taxon>Chromadorea</taxon>
        <taxon>Rhabditida</taxon>
        <taxon>Spirurina</taxon>
        <taxon>Spiruromorpha</taxon>
        <taxon>Spiruroidea</taxon>
        <taxon>Gongylonematidae</taxon>
        <taxon>Gongylonema</taxon>
    </lineage>
</organism>
<dbReference type="Gene3D" id="3.40.50.300">
    <property type="entry name" value="P-loop containing nucleotide triphosphate hydrolases"/>
    <property type="match status" value="1"/>
</dbReference>
<reference evidence="3" key="1">
    <citation type="submission" date="2016-06" db="UniProtKB">
        <authorList>
            <consortium name="WormBaseParasite"/>
        </authorList>
    </citation>
    <scope>IDENTIFICATION</scope>
</reference>
<dbReference type="InterPro" id="IPR040385">
    <property type="entry name" value="RABL6"/>
</dbReference>
<evidence type="ECO:0000313" key="2">
    <source>
        <dbReference type="Proteomes" id="UP000271098"/>
    </source>
</evidence>
<dbReference type="AlphaFoldDB" id="A0A183DQ30"/>
<reference evidence="1 2" key="2">
    <citation type="submission" date="2018-11" db="EMBL/GenBank/DDBJ databases">
        <authorList>
            <consortium name="Pathogen Informatics"/>
        </authorList>
    </citation>
    <scope>NUCLEOTIDE SEQUENCE [LARGE SCALE GENOMIC DNA]</scope>
</reference>
<dbReference type="GO" id="GO:0005634">
    <property type="term" value="C:nucleus"/>
    <property type="evidence" value="ECO:0007669"/>
    <property type="project" value="TreeGrafter"/>
</dbReference>
<dbReference type="GO" id="GO:0005525">
    <property type="term" value="F:GTP binding"/>
    <property type="evidence" value="ECO:0007669"/>
    <property type="project" value="InterPro"/>
</dbReference>